<gene>
    <name evidence="6" type="ORF">ACFODO_21545</name>
</gene>
<keyword evidence="7" id="KW-1185">Reference proteome</keyword>
<dbReference type="PANTHER" id="PTHR30024:SF43">
    <property type="entry name" value="BLL4572 PROTEIN"/>
    <property type="match status" value="1"/>
</dbReference>
<evidence type="ECO:0000313" key="6">
    <source>
        <dbReference type="EMBL" id="MFC2997785.1"/>
    </source>
</evidence>
<dbReference type="Gene3D" id="3.40.190.10">
    <property type="entry name" value="Periplasmic binding protein-like II"/>
    <property type="match status" value="2"/>
</dbReference>
<comment type="caution">
    <text evidence="6">The sequence shown here is derived from an EMBL/GenBank/DDBJ whole genome shotgun (WGS) entry which is preliminary data.</text>
</comment>
<keyword evidence="2" id="KW-0813">Transport</keyword>
<protein>
    <submittedName>
        <fullName evidence="6">ABC transporter substrate-binding protein</fullName>
    </submittedName>
</protein>
<comment type="subcellular location">
    <subcellularLocation>
        <location evidence="1">Endomembrane system</location>
    </subcellularLocation>
</comment>
<dbReference type="CDD" id="cd13553">
    <property type="entry name" value="PBP2_NrtA_CpmA_like"/>
    <property type="match status" value="1"/>
</dbReference>
<keyword evidence="4" id="KW-0997">Cell inner membrane</keyword>
<reference evidence="7" key="1">
    <citation type="journal article" date="2019" name="Int. J. Syst. Evol. Microbiol.">
        <title>The Global Catalogue of Microorganisms (GCM) 10K type strain sequencing project: providing services to taxonomists for standard genome sequencing and annotation.</title>
        <authorList>
            <consortium name="The Broad Institute Genomics Platform"/>
            <consortium name="The Broad Institute Genome Sequencing Center for Infectious Disease"/>
            <person name="Wu L."/>
            <person name="Ma J."/>
        </authorList>
    </citation>
    <scope>NUCLEOTIDE SEQUENCE [LARGE SCALE GENOMIC DNA]</scope>
    <source>
        <strain evidence="7">KCTC 62575</strain>
    </source>
</reference>
<dbReference type="RefSeq" id="WP_171405096.1">
    <property type="nucleotide sequence ID" value="NZ_JBHRSF010000157.1"/>
</dbReference>
<dbReference type="Pfam" id="PF13379">
    <property type="entry name" value="NMT1_2"/>
    <property type="match status" value="1"/>
</dbReference>
<proteinExistence type="predicted"/>
<dbReference type="InterPro" id="IPR044527">
    <property type="entry name" value="NrtA/CpmA_ABC-bd_dom"/>
</dbReference>
<dbReference type="Proteomes" id="UP001595455">
    <property type="component" value="Unassembled WGS sequence"/>
</dbReference>
<dbReference type="EMBL" id="JBHRSF010000157">
    <property type="protein sequence ID" value="MFC2997785.1"/>
    <property type="molecule type" value="Genomic_DNA"/>
</dbReference>
<keyword evidence="3" id="KW-1003">Cell membrane</keyword>
<sequence>MNHIAQLEKTELQIGYIPLLDCIALLWAEHQGYFHDVGLNVTLVKEASWASLRDRLAFGILDAAHCLSAMLPAAAIGDDQLGIPLQTSLLLSRNQAYISLSQNLCYQCKISAQDSPQSAATKVIAAIQNGHALQLAHVFKHSIHHYALREWFALVDENLAKNYPFNTLPPPYMVEAMSKQIIDGFCVGEPWNVQAQIQGYSQVIASAQQIIPDVADKVLATSSEWAELYPNTLNALSTAIQRAQQDFDQLEHLDEVWELLEQRQIIQFNCSDWVHVAHFHKIQKIIRSFGTQHPPQNDDFEWMIQQVCKWQNLQLDAKKINAIAMQCIGKHRFSEVE</sequence>
<name>A0ABV7BJL6_9GAMM</name>
<dbReference type="SUPFAM" id="SSF53850">
    <property type="entry name" value="Periplasmic binding protein-like II"/>
    <property type="match status" value="1"/>
</dbReference>
<keyword evidence="5" id="KW-0472">Membrane</keyword>
<evidence type="ECO:0000256" key="3">
    <source>
        <dbReference type="ARBA" id="ARBA00022475"/>
    </source>
</evidence>
<accession>A0ABV7BJL6</accession>
<evidence type="ECO:0000256" key="2">
    <source>
        <dbReference type="ARBA" id="ARBA00022448"/>
    </source>
</evidence>
<organism evidence="6 7">
    <name type="scientific">Acinetobacter sichuanensis</name>
    <dbReference type="NCBI Taxonomy" id="2136183"/>
    <lineage>
        <taxon>Bacteria</taxon>
        <taxon>Pseudomonadati</taxon>
        <taxon>Pseudomonadota</taxon>
        <taxon>Gammaproteobacteria</taxon>
        <taxon>Moraxellales</taxon>
        <taxon>Moraxellaceae</taxon>
        <taxon>Acinetobacter</taxon>
    </lineage>
</organism>
<evidence type="ECO:0000256" key="4">
    <source>
        <dbReference type="ARBA" id="ARBA00022519"/>
    </source>
</evidence>
<dbReference type="PANTHER" id="PTHR30024">
    <property type="entry name" value="ALIPHATIC SULFONATES-BINDING PROTEIN-RELATED"/>
    <property type="match status" value="1"/>
</dbReference>
<evidence type="ECO:0000313" key="7">
    <source>
        <dbReference type="Proteomes" id="UP001595455"/>
    </source>
</evidence>
<evidence type="ECO:0000256" key="1">
    <source>
        <dbReference type="ARBA" id="ARBA00004308"/>
    </source>
</evidence>
<evidence type="ECO:0000256" key="5">
    <source>
        <dbReference type="ARBA" id="ARBA00023136"/>
    </source>
</evidence>